<dbReference type="Pfam" id="PF13384">
    <property type="entry name" value="HTH_23"/>
    <property type="match status" value="1"/>
</dbReference>
<dbReference type="KEGG" id="aaq:AOC05_16755"/>
<dbReference type="KEGG" id="aaq:AOC05_03010"/>
<dbReference type="SUPFAM" id="SSF46689">
    <property type="entry name" value="Homeodomain-like"/>
    <property type="match status" value="2"/>
</dbReference>
<dbReference type="PATRIC" id="fig|656366.3.peg.2844"/>
<evidence type="ECO:0000256" key="1">
    <source>
        <dbReference type="ARBA" id="ARBA00038232"/>
    </source>
</evidence>
<name>A0A0M3UFT0_9MICC</name>
<evidence type="ECO:0000313" key="4">
    <source>
        <dbReference type="EMBL" id="ALE93041.1"/>
    </source>
</evidence>
<keyword evidence="6" id="KW-1185">Reference proteome</keyword>
<dbReference type="KEGG" id="aaq:AOC05_13185"/>
<evidence type="ECO:0000313" key="5">
    <source>
        <dbReference type="EMBL" id="ALE93586.1"/>
    </source>
</evidence>
<reference evidence="6" key="1">
    <citation type="submission" date="2015-09" db="EMBL/GenBank/DDBJ databases">
        <title>Complete genome of Arthrobacter alpinus strain R3.8.</title>
        <authorList>
            <person name="See-Too W.S."/>
            <person name="Chan K.G."/>
        </authorList>
    </citation>
    <scope>NUCLEOTIDE SEQUENCE [LARGE SCALE GENOMIC DNA]</scope>
    <source>
        <strain evidence="4 6">R3.8</strain>
    </source>
</reference>
<dbReference type="PANTHER" id="PTHR33795:SF1">
    <property type="entry name" value="INSERTION ELEMENT IS150 PROTEIN INSJ"/>
    <property type="match status" value="1"/>
</dbReference>
<proteinExistence type="inferred from homology"/>
<dbReference type="PANTHER" id="PTHR33795">
    <property type="entry name" value="INSERTION ELEMENT IS150 PROTEIN INSJ"/>
    <property type="match status" value="1"/>
</dbReference>
<organism evidence="3 6">
    <name type="scientific">Arthrobacter alpinus</name>
    <dbReference type="NCBI Taxonomy" id="656366"/>
    <lineage>
        <taxon>Bacteria</taxon>
        <taxon>Bacillati</taxon>
        <taxon>Actinomycetota</taxon>
        <taxon>Actinomycetes</taxon>
        <taxon>Micrococcales</taxon>
        <taxon>Micrococcaceae</taxon>
        <taxon>Arthrobacter</taxon>
    </lineage>
</organism>
<reference evidence="3" key="2">
    <citation type="submission" date="2016-03" db="EMBL/GenBank/DDBJ databases">
        <title>Complete genome of Arthrobacter alpinus strain R3.8.</title>
        <authorList>
            <person name="See-Too W.S."/>
            <person name="Chan K.G."/>
        </authorList>
    </citation>
    <scope>NUCLEOTIDE SEQUENCE</scope>
    <source>
        <strain evidence="3 6">R3.8</strain>
    </source>
</reference>
<comment type="similarity">
    <text evidence="1">Belongs to the IS150/IS1296 orfA family.</text>
</comment>
<dbReference type="RefSeq" id="WP_062005577.1">
    <property type="nucleotide sequence ID" value="NZ_CP012677.1"/>
</dbReference>
<evidence type="ECO:0000313" key="3">
    <source>
        <dbReference type="EMBL" id="ALE91549.1"/>
    </source>
</evidence>
<dbReference type="InterPro" id="IPR055247">
    <property type="entry name" value="InsJ-like_HTH"/>
</dbReference>
<dbReference type="Pfam" id="PF13518">
    <property type="entry name" value="HTH_28"/>
    <property type="match status" value="1"/>
</dbReference>
<sequence>MRPHSSLTAEQRLAAVDLFEEGFGYRAVSSKLGVSASAICKLESRFKIWGRAALEIKPTRQVYSFEFKLAIVRQYLDGEGTRQDLARMHQLSSLDLLRAWIRAYRDFGEEGLRSKAKGRPKSVTRTPSVEVSELEKLRRENERLAAENAYLKKVRALRNQPRR</sequence>
<dbReference type="Proteomes" id="UP000062833">
    <property type="component" value="Chromosome"/>
</dbReference>
<dbReference type="InterPro" id="IPR009057">
    <property type="entry name" value="Homeodomain-like_sf"/>
</dbReference>
<dbReference type="EMBL" id="CP012677">
    <property type="protein sequence ID" value="ALE93586.1"/>
    <property type="molecule type" value="Genomic_DNA"/>
</dbReference>
<gene>
    <name evidence="3" type="ORF">AOC05_03010</name>
    <name evidence="4" type="ORF">AOC05_13185</name>
    <name evidence="5" type="ORF">AOC05_16755</name>
</gene>
<dbReference type="EMBL" id="CP012677">
    <property type="protein sequence ID" value="ALE91549.1"/>
    <property type="molecule type" value="Genomic_DNA"/>
</dbReference>
<dbReference type="InterPro" id="IPR036388">
    <property type="entry name" value="WH-like_DNA-bd_sf"/>
</dbReference>
<protein>
    <recommendedName>
        <fullName evidence="2">Insertion element IS150 protein InsJ-like helix-turn-helix domain-containing protein</fullName>
    </recommendedName>
</protein>
<dbReference type="InterPro" id="IPR052057">
    <property type="entry name" value="IS150/IS1296_orfA-like"/>
</dbReference>
<dbReference type="Gene3D" id="1.10.10.10">
    <property type="entry name" value="Winged helix-like DNA-binding domain superfamily/Winged helix DNA-binding domain"/>
    <property type="match status" value="1"/>
</dbReference>
<evidence type="ECO:0000313" key="6">
    <source>
        <dbReference type="Proteomes" id="UP000062833"/>
    </source>
</evidence>
<accession>A0A0M3UFT0</accession>
<dbReference type="AlphaFoldDB" id="A0A0M3UFT0"/>
<feature type="domain" description="Insertion element IS150 protein InsJ-like helix-turn-helix" evidence="2">
    <location>
        <begin position="67"/>
        <end position="121"/>
    </location>
</feature>
<evidence type="ECO:0000259" key="2">
    <source>
        <dbReference type="Pfam" id="PF13518"/>
    </source>
</evidence>
<dbReference type="EMBL" id="CP012677">
    <property type="protein sequence ID" value="ALE93041.1"/>
    <property type="molecule type" value="Genomic_DNA"/>
</dbReference>